<name>A0A0A9CJF1_ARUDO</name>
<organism evidence="2">
    <name type="scientific">Arundo donax</name>
    <name type="common">Giant reed</name>
    <name type="synonym">Donax arundinaceus</name>
    <dbReference type="NCBI Taxonomy" id="35708"/>
    <lineage>
        <taxon>Eukaryota</taxon>
        <taxon>Viridiplantae</taxon>
        <taxon>Streptophyta</taxon>
        <taxon>Embryophyta</taxon>
        <taxon>Tracheophyta</taxon>
        <taxon>Spermatophyta</taxon>
        <taxon>Magnoliopsida</taxon>
        <taxon>Liliopsida</taxon>
        <taxon>Poales</taxon>
        <taxon>Poaceae</taxon>
        <taxon>PACMAD clade</taxon>
        <taxon>Arundinoideae</taxon>
        <taxon>Arundineae</taxon>
        <taxon>Arundo</taxon>
    </lineage>
</organism>
<reference evidence="2" key="2">
    <citation type="journal article" date="2015" name="Data Brief">
        <title>Shoot transcriptome of the giant reed, Arundo donax.</title>
        <authorList>
            <person name="Barrero R.A."/>
            <person name="Guerrero F.D."/>
            <person name="Moolhuijzen P."/>
            <person name="Goolsby J.A."/>
            <person name="Tidwell J."/>
            <person name="Bellgard S.E."/>
            <person name="Bellgard M.I."/>
        </authorList>
    </citation>
    <scope>NUCLEOTIDE SEQUENCE</scope>
    <source>
        <tissue evidence="2">Shoot tissue taken approximately 20 cm above the soil surface</tissue>
    </source>
</reference>
<keyword evidence="1" id="KW-0732">Signal</keyword>
<evidence type="ECO:0000256" key="1">
    <source>
        <dbReference type="SAM" id="SignalP"/>
    </source>
</evidence>
<protein>
    <submittedName>
        <fullName evidence="2">Uncharacterized protein</fullName>
    </submittedName>
</protein>
<evidence type="ECO:0000313" key="2">
    <source>
        <dbReference type="EMBL" id="JAD75701.1"/>
    </source>
</evidence>
<dbReference type="EMBL" id="GBRH01222194">
    <property type="protein sequence ID" value="JAD75701.1"/>
    <property type="molecule type" value="Transcribed_RNA"/>
</dbReference>
<accession>A0A0A9CJF1</accession>
<feature type="chain" id="PRO_5002046072" evidence="1">
    <location>
        <begin position="25"/>
        <end position="60"/>
    </location>
</feature>
<feature type="signal peptide" evidence="1">
    <location>
        <begin position="1"/>
        <end position="24"/>
    </location>
</feature>
<reference evidence="2" key="1">
    <citation type="submission" date="2014-09" db="EMBL/GenBank/DDBJ databases">
        <authorList>
            <person name="Magalhaes I.L.F."/>
            <person name="Oliveira U."/>
            <person name="Santos F.R."/>
            <person name="Vidigal T.H.D.A."/>
            <person name="Brescovit A.D."/>
            <person name="Santos A.J."/>
        </authorList>
    </citation>
    <scope>NUCLEOTIDE SEQUENCE</scope>
    <source>
        <tissue evidence="2">Shoot tissue taken approximately 20 cm above the soil surface</tissue>
    </source>
</reference>
<sequence>MPLAPPTSPSLAIVWPSKTALALAMELLLTGADLPVPVWSICCLAPTAFSTFSSKTALAF</sequence>
<dbReference type="AlphaFoldDB" id="A0A0A9CJF1"/>
<proteinExistence type="predicted"/>